<dbReference type="PANTHER" id="PTHR44591">
    <property type="entry name" value="STRESS RESPONSE REGULATOR PROTEIN 1"/>
    <property type="match status" value="1"/>
</dbReference>
<evidence type="ECO:0000313" key="6">
    <source>
        <dbReference type="Proteomes" id="UP000017127"/>
    </source>
</evidence>
<sequence>MKTDESTPYQRLVQELDHRCQQMATGDLCFSTHDKDGKFHLFYGRLLYVTTERHQVRRWKRAVLKYCPDWQPSSALLTFDQSTTPWEYQMLYEGVAREKISLTQAKIVIRQVSLEVLFSLARYTDISLEWKPSSEKKTHLSLGLALSFSEIEQIFTRAAQMQQQWQTAGLSSIHPNLSPASKKKLNPQSLSGLAQYLDGRFTLWDISLRMGKSVISITRALVPLIKKGILQLRQIPDLSTPLPTPTGATSASVRSPQTTPKTPFLIACIDDSPVVAQSLRKILEPAGYKVVGIQDPIKALAQIAEQKPDLIFLDLIMPNANGYTVCQFLRNAPLFEKTPVIILTSQDNVIDRSRAKLVGASDFLVKPPQPQETLELVRKYLPQSSKV</sequence>
<reference evidence="5 6" key="1">
    <citation type="journal article" date="2013" name="Front. Microbiol.">
        <title>Comparative genomic analyses of the cyanobacterium, Lyngbya aestuarii BL J, a powerful hydrogen producer.</title>
        <authorList>
            <person name="Kothari A."/>
            <person name="Vaughn M."/>
            <person name="Garcia-Pichel F."/>
        </authorList>
    </citation>
    <scope>NUCLEOTIDE SEQUENCE [LARGE SCALE GENOMIC DNA]</scope>
    <source>
        <strain evidence="5 6">BL J</strain>
    </source>
</reference>
<feature type="modified residue" description="4-aspartylphosphate" evidence="3">
    <location>
        <position position="314"/>
    </location>
</feature>
<accession>U7QIQ8</accession>
<proteinExistence type="evidence at transcript level"/>
<evidence type="ECO:0000256" key="2">
    <source>
        <dbReference type="PIRNR" id="PIRNR005897"/>
    </source>
</evidence>
<evidence type="ECO:0000313" key="5">
    <source>
        <dbReference type="EMBL" id="ERT07778.1"/>
    </source>
</evidence>
<comment type="function">
    <text evidence="2">Controls heterocyst pattern formation.</text>
</comment>
<dbReference type="InterPro" id="IPR011006">
    <property type="entry name" value="CheY-like_superfamily"/>
</dbReference>
<dbReference type="InterPro" id="IPR024186">
    <property type="entry name" value="Sig_transdc_resp-reg_PatA"/>
</dbReference>
<name>U7QIQ8_9CYAN</name>
<evidence type="ECO:0000256" key="3">
    <source>
        <dbReference type="PROSITE-ProRule" id="PRU00169"/>
    </source>
</evidence>
<feature type="domain" description="Response regulatory" evidence="4">
    <location>
        <begin position="265"/>
        <end position="381"/>
    </location>
</feature>
<dbReference type="GO" id="GO:0000160">
    <property type="term" value="P:phosphorelay signal transduction system"/>
    <property type="evidence" value="ECO:0007669"/>
    <property type="project" value="UniProtKB-KW"/>
</dbReference>
<gene>
    <name evidence="5" type="ORF">M595_2279</name>
</gene>
<dbReference type="PANTHER" id="PTHR44591:SF23">
    <property type="entry name" value="CHEY SUBFAMILY"/>
    <property type="match status" value="1"/>
</dbReference>
<organism evidence="5 6">
    <name type="scientific">Lyngbya aestuarii BL J</name>
    <dbReference type="NCBI Taxonomy" id="1348334"/>
    <lineage>
        <taxon>Bacteria</taxon>
        <taxon>Bacillati</taxon>
        <taxon>Cyanobacteriota</taxon>
        <taxon>Cyanophyceae</taxon>
        <taxon>Oscillatoriophycideae</taxon>
        <taxon>Oscillatoriales</taxon>
        <taxon>Microcoleaceae</taxon>
        <taxon>Lyngbya</taxon>
    </lineage>
</organism>
<dbReference type="InterPro" id="IPR050595">
    <property type="entry name" value="Bact_response_regulator"/>
</dbReference>
<dbReference type="AlphaFoldDB" id="U7QIQ8"/>
<keyword evidence="6" id="KW-1185">Reference proteome</keyword>
<dbReference type="SUPFAM" id="SSF52172">
    <property type="entry name" value="CheY-like"/>
    <property type="match status" value="1"/>
</dbReference>
<keyword evidence="2" id="KW-0364">Heterocyst</keyword>
<evidence type="ECO:0000259" key="4">
    <source>
        <dbReference type="PROSITE" id="PS50110"/>
    </source>
</evidence>
<keyword evidence="2" id="KW-0902">Two-component regulatory system</keyword>
<dbReference type="Proteomes" id="UP000017127">
    <property type="component" value="Unassembled WGS sequence"/>
</dbReference>
<comment type="subcellular location">
    <subcellularLocation>
        <location evidence="2">Cell septum</location>
    </subcellularLocation>
</comment>
<dbReference type="Gene3D" id="3.40.50.2300">
    <property type="match status" value="1"/>
</dbReference>
<dbReference type="Pfam" id="PF00072">
    <property type="entry name" value="Response_reg"/>
    <property type="match status" value="1"/>
</dbReference>
<dbReference type="GO" id="GO:0030428">
    <property type="term" value="C:cell septum"/>
    <property type="evidence" value="ECO:0007669"/>
    <property type="project" value="UniProtKB-SubCell"/>
</dbReference>
<dbReference type="OrthoDB" id="524459at2"/>
<dbReference type="SMART" id="SM00448">
    <property type="entry name" value="REC"/>
    <property type="match status" value="1"/>
</dbReference>
<comment type="induction">
    <text evidence="2">By nitrogen starvation.</text>
</comment>
<dbReference type="GO" id="GO:0043158">
    <property type="term" value="P:heterocyst development"/>
    <property type="evidence" value="ECO:0007669"/>
    <property type="project" value="UniProtKB-KW"/>
</dbReference>
<comment type="caution">
    <text evidence="5">The sequence shown here is derived from an EMBL/GenBank/DDBJ whole genome shotgun (WGS) entry which is preliminary data.</text>
</comment>
<evidence type="ECO:0000256" key="1">
    <source>
        <dbReference type="ARBA" id="ARBA00022553"/>
    </source>
</evidence>
<dbReference type="EMBL" id="AUZM01000018">
    <property type="protein sequence ID" value="ERT07778.1"/>
    <property type="molecule type" value="Genomic_DNA"/>
</dbReference>
<keyword evidence="1 3" id="KW-0597">Phosphoprotein</keyword>
<dbReference type="PROSITE" id="PS50110">
    <property type="entry name" value="RESPONSE_REGULATORY"/>
    <property type="match status" value="1"/>
</dbReference>
<protein>
    <recommendedName>
        <fullName evidence="2">Protein PatA</fullName>
    </recommendedName>
</protein>
<dbReference type="RefSeq" id="WP_023066094.1">
    <property type="nucleotide sequence ID" value="NZ_AUZM01000018.1"/>
</dbReference>
<dbReference type="PIRSF" id="PIRSF005897">
    <property type="entry name" value="RR_PatA"/>
    <property type="match status" value="1"/>
</dbReference>
<dbReference type="InterPro" id="IPR001789">
    <property type="entry name" value="Sig_transdc_resp-reg_receiver"/>
</dbReference>